<dbReference type="PROSITE" id="PS51186">
    <property type="entry name" value="GNAT"/>
    <property type="match status" value="1"/>
</dbReference>
<dbReference type="InterPro" id="IPR052523">
    <property type="entry name" value="Trichothecene_AcTrans"/>
</dbReference>
<accession>A0AAV5GQ18</accession>
<evidence type="ECO:0000313" key="3">
    <source>
        <dbReference type="Proteomes" id="UP001342314"/>
    </source>
</evidence>
<reference evidence="2 3" key="1">
    <citation type="submission" date="2021-12" db="EMBL/GenBank/DDBJ databases">
        <title>High titer production of polyol ester of fatty acids by Rhodotorula paludigena BS15 towards product separation-free biomass refinery.</title>
        <authorList>
            <person name="Mano J."/>
            <person name="Ono H."/>
            <person name="Tanaka T."/>
            <person name="Naito K."/>
            <person name="Sushida H."/>
            <person name="Ike M."/>
            <person name="Tokuyasu K."/>
            <person name="Kitaoka M."/>
        </authorList>
    </citation>
    <scope>NUCLEOTIDE SEQUENCE [LARGE SCALE GENOMIC DNA]</scope>
    <source>
        <strain evidence="2 3">BS15</strain>
    </source>
</reference>
<dbReference type="GO" id="GO:0016747">
    <property type="term" value="F:acyltransferase activity, transferring groups other than amino-acyl groups"/>
    <property type="evidence" value="ECO:0007669"/>
    <property type="project" value="InterPro"/>
</dbReference>
<name>A0AAV5GQ18_9BASI</name>
<comment type="caution">
    <text evidence="2">The sequence shown here is derived from an EMBL/GenBank/DDBJ whole genome shotgun (WGS) entry which is preliminary data.</text>
</comment>
<dbReference type="Gene3D" id="3.40.630.30">
    <property type="match status" value="1"/>
</dbReference>
<dbReference type="PANTHER" id="PTHR42791">
    <property type="entry name" value="GNAT FAMILY ACETYLTRANSFERASE"/>
    <property type="match status" value="1"/>
</dbReference>
<keyword evidence="3" id="KW-1185">Reference proteome</keyword>
<evidence type="ECO:0000313" key="2">
    <source>
        <dbReference type="EMBL" id="GJN91592.1"/>
    </source>
</evidence>
<organism evidence="2 3">
    <name type="scientific">Rhodotorula paludigena</name>
    <dbReference type="NCBI Taxonomy" id="86838"/>
    <lineage>
        <taxon>Eukaryota</taxon>
        <taxon>Fungi</taxon>
        <taxon>Dikarya</taxon>
        <taxon>Basidiomycota</taxon>
        <taxon>Pucciniomycotina</taxon>
        <taxon>Microbotryomycetes</taxon>
        <taxon>Sporidiobolales</taxon>
        <taxon>Sporidiobolaceae</taxon>
        <taxon>Rhodotorula</taxon>
    </lineage>
</organism>
<dbReference type="CDD" id="cd04301">
    <property type="entry name" value="NAT_SF"/>
    <property type="match status" value="1"/>
</dbReference>
<dbReference type="PANTHER" id="PTHR42791:SF2">
    <property type="entry name" value="N-ACETYLTRANSFERASE DOMAIN-CONTAINING PROTEIN"/>
    <property type="match status" value="1"/>
</dbReference>
<evidence type="ECO:0000259" key="1">
    <source>
        <dbReference type="PROSITE" id="PS51186"/>
    </source>
</evidence>
<sequence length="179" mass="19537">MAITVLPATEADLHALGRIHDRAFRPSIINRLIWGAVTEEDSAASFARYFSKALKKPRTKVFKAVDSADGEIKGLSFWMLPLADGEEPEKDKEPSEPAPGTNKELAKEFFGMLDKCKEQYEKRHLHLVILAIDPAAQGNGIGKALLDWGLRYADETSVPLYLEASDGLAHATGTTVSGS</sequence>
<proteinExistence type="predicted"/>
<dbReference type="Pfam" id="PF00583">
    <property type="entry name" value="Acetyltransf_1"/>
    <property type="match status" value="1"/>
</dbReference>
<dbReference type="Proteomes" id="UP001342314">
    <property type="component" value="Unassembled WGS sequence"/>
</dbReference>
<dbReference type="AlphaFoldDB" id="A0AAV5GQ18"/>
<dbReference type="InterPro" id="IPR000182">
    <property type="entry name" value="GNAT_dom"/>
</dbReference>
<feature type="domain" description="N-acetyltransferase" evidence="1">
    <location>
        <begin position="3"/>
        <end position="179"/>
    </location>
</feature>
<protein>
    <recommendedName>
        <fullName evidence="1">N-acetyltransferase domain-containing protein</fullName>
    </recommendedName>
</protein>
<dbReference type="InterPro" id="IPR016181">
    <property type="entry name" value="Acyl_CoA_acyltransferase"/>
</dbReference>
<dbReference type="EMBL" id="BQKY01000009">
    <property type="protein sequence ID" value="GJN91592.1"/>
    <property type="molecule type" value="Genomic_DNA"/>
</dbReference>
<dbReference type="SUPFAM" id="SSF55729">
    <property type="entry name" value="Acyl-CoA N-acyltransferases (Nat)"/>
    <property type="match status" value="1"/>
</dbReference>
<gene>
    <name evidence="2" type="ORF">Rhopal_004615-T1</name>
</gene>